<evidence type="ECO:0000256" key="3">
    <source>
        <dbReference type="ARBA" id="ARBA00023002"/>
    </source>
</evidence>
<dbReference type="InterPro" id="IPR036188">
    <property type="entry name" value="FAD/NAD-bd_sf"/>
</dbReference>
<dbReference type="InterPro" id="IPR027477">
    <property type="entry name" value="Succ_DH/fumarate_Rdtase_cat_sf"/>
</dbReference>
<organism evidence="5 6">
    <name type="scientific">Venatoribacter cucullus</name>
    <dbReference type="NCBI Taxonomy" id="2661630"/>
    <lineage>
        <taxon>Bacteria</taxon>
        <taxon>Pseudomonadati</taxon>
        <taxon>Pseudomonadota</taxon>
        <taxon>Gammaproteobacteria</taxon>
        <taxon>Oceanospirillales</taxon>
        <taxon>Oceanospirillaceae</taxon>
        <taxon>Venatoribacter</taxon>
    </lineage>
</organism>
<dbReference type="KEGG" id="vcw:GJQ55_03130"/>
<dbReference type="SUPFAM" id="SSF51905">
    <property type="entry name" value="FAD/NAD(P)-binding domain"/>
    <property type="match status" value="1"/>
</dbReference>
<keyword evidence="6" id="KW-1185">Reference proteome</keyword>
<dbReference type="Gene3D" id="3.90.700.10">
    <property type="entry name" value="Succinate dehydrogenase/fumarate reductase flavoprotein, catalytic domain"/>
    <property type="match status" value="1"/>
</dbReference>
<dbReference type="PIRSF" id="PIRSF036654">
    <property type="entry name" value="UCP036654"/>
    <property type="match status" value="1"/>
</dbReference>
<name>A0A9X7UTS6_9GAMM</name>
<dbReference type="InterPro" id="IPR003953">
    <property type="entry name" value="FAD-dep_OxRdtase_2_FAD-bd"/>
</dbReference>
<dbReference type="Proteomes" id="UP000596074">
    <property type="component" value="Chromosome"/>
</dbReference>
<evidence type="ECO:0000259" key="4">
    <source>
        <dbReference type="Pfam" id="PF00890"/>
    </source>
</evidence>
<feature type="domain" description="FAD-dependent oxidoreductase 2 FAD-binding" evidence="4">
    <location>
        <begin position="8"/>
        <end position="519"/>
    </location>
</feature>
<accession>A0A9X7UTS6</accession>
<dbReference type="GO" id="GO:0016627">
    <property type="term" value="F:oxidoreductase activity, acting on the CH-CH group of donors"/>
    <property type="evidence" value="ECO:0007669"/>
    <property type="project" value="InterPro"/>
</dbReference>
<comment type="cofactor">
    <cofactor evidence="1">
        <name>FAD</name>
        <dbReference type="ChEBI" id="CHEBI:57692"/>
    </cofactor>
</comment>
<dbReference type="RefSeq" id="WP_228346066.1">
    <property type="nucleotide sequence ID" value="NZ_CP046056.1"/>
</dbReference>
<dbReference type="InterPro" id="IPR014614">
    <property type="entry name" value="KsdD_DH"/>
</dbReference>
<evidence type="ECO:0000256" key="2">
    <source>
        <dbReference type="ARBA" id="ARBA00022630"/>
    </source>
</evidence>
<sequence length="537" mass="58687">MSGSMSSDVLVIGGGIAGIVTALELLRAGKRVTLVDRDSPERLGGLALWAFGGMALIDTPLQRKMGIADSPQRALRDWVRFGELDVNDEHSLAWAKYYVEHSRTEVHDWLQSEGIKFMPAVNWVERGLHGDGNSVPRYHVVWGTSRELTRVMIAAMHKAAGDGRLTLLHNHSITGIEQSGGVVTGAHGINDKTGEHVQFQASTVVLATGGLNGNHEQTRANWPKDRPLPATMLNGAHPLADGNLHHEVADKLGGHIVNAGEMWNYAAGFPHPFPHFKGHGLSTIPCKSALWLDHRGKRIGPQPLVTGFDTHWLCQRVAEQEKPWTWHLLNWRIAAKEFAISGAEHNQRIRDKQFPLFLKELLLGNHRLVRQMANESTHFLVADTLSELADKMNALTCSLDIDPAVLQATADVFDANFAKGNKLENDDQIRRILHARQWGPDRLRTCKPTPLQKPGTGPFIAIHMQLITRKSLGGLRTDLSSRVLGPDNQPLPGLYCVGEAAGFGGGGSNGKRSLEGTFLPGCILTARAAARSILNGG</sequence>
<reference evidence="5 6" key="1">
    <citation type="submission" date="2019-11" db="EMBL/GenBank/DDBJ databases">
        <title>Venatorbacter sp. nov. a predator of Campylobacter and other Gram-negative bacteria.</title>
        <authorList>
            <person name="Saeedi A."/>
            <person name="Cummings N.J."/>
            <person name="Connerton I.F."/>
            <person name="Connerton P.L."/>
        </authorList>
    </citation>
    <scope>NUCLEOTIDE SEQUENCE [LARGE SCALE GENOMIC DNA]</scope>
    <source>
        <strain evidence="5">XL5</strain>
    </source>
</reference>
<dbReference type="Gene3D" id="3.50.50.60">
    <property type="entry name" value="FAD/NAD(P)-binding domain"/>
    <property type="match status" value="1"/>
</dbReference>
<dbReference type="AlphaFoldDB" id="A0A9X7UTS6"/>
<protein>
    <submittedName>
        <fullName evidence="5">FAD-dependent oxidoreductase</fullName>
    </submittedName>
</protein>
<keyword evidence="2" id="KW-0285">Flavoprotein</keyword>
<keyword evidence="3" id="KW-0560">Oxidoreductase</keyword>
<dbReference type="PANTHER" id="PTHR43260">
    <property type="entry name" value="3-KETOSTEROID-DELTA-1-DEHYDROGENASE"/>
    <property type="match status" value="1"/>
</dbReference>
<evidence type="ECO:0000313" key="6">
    <source>
        <dbReference type="Proteomes" id="UP000596074"/>
    </source>
</evidence>
<dbReference type="Pfam" id="PF00890">
    <property type="entry name" value="FAD_binding_2"/>
    <property type="match status" value="1"/>
</dbReference>
<proteinExistence type="predicted"/>
<gene>
    <name evidence="5" type="ORF">GJQ55_03130</name>
</gene>
<dbReference type="PANTHER" id="PTHR43260:SF1">
    <property type="entry name" value="KSDD-LIKE STEROID DEHYDROGENASE RV0785"/>
    <property type="match status" value="1"/>
</dbReference>
<evidence type="ECO:0000313" key="5">
    <source>
        <dbReference type="EMBL" id="QQD23537.1"/>
    </source>
</evidence>
<dbReference type="EMBL" id="CP046056">
    <property type="protein sequence ID" value="QQD23537.1"/>
    <property type="molecule type" value="Genomic_DNA"/>
</dbReference>
<evidence type="ECO:0000256" key="1">
    <source>
        <dbReference type="ARBA" id="ARBA00001974"/>
    </source>
</evidence>